<dbReference type="GO" id="GO:0016042">
    <property type="term" value="P:lipid catabolic process"/>
    <property type="evidence" value="ECO:0007669"/>
    <property type="project" value="UniProtKB-KW"/>
</dbReference>
<evidence type="ECO:0000256" key="2">
    <source>
        <dbReference type="ARBA" id="ARBA00008664"/>
    </source>
</evidence>
<protein>
    <recommendedName>
        <fullName evidence="3">phospholipase D</fullName>
        <ecNumber evidence="3">3.1.4.4</ecNumber>
    </recommendedName>
</protein>
<dbReference type="PANTHER" id="PTHR43856:SF1">
    <property type="entry name" value="MITOCHONDRIAL CARDIOLIPIN HYDROLASE"/>
    <property type="match status" value="1"/>
</dbReference>
<keyword evidence="6" id="KW-0443">Lipid metabolism</keyword>
<dbReference type="EMBL" id="AYTS01000107">
    <property type="protein sequence ID" value="OOP55927.1"/>
    <property type="molecule type" value="Genomic_DNA"/>
</dbReference>
<reference evidence="8 9" key="1">
    <citation type="journal article" date="2017" name="Water Res.">
        <title>Discovery and metagenomic analysis of an anammox bacterial enrichment related to Candidatus "Brocadia caroliniensis" in a full-scale glycerol-fed nitritation-denitritation separate centrate treatment process.</title>
        <authorList>
            <person name="Park H."/>
            <person name="Brotto A.C."/>
            <person name="van Loosdrecht M.C."/>
            <person name="Chandran K."/>
        </authorList>
    </citation>
    <scope>NUCLEOTIDE SEQUENCE [LARGE SCALE GENOMIC DNA]</scope>
    <source>
        <strain evidence="8">26THWARD</strain>
    </source>
</reference>
<dbReference type="STRING" id="1004156.AYP45_11620"/>
<dbReference type="AlphaFoldDB" id="A0A1V4AS45"/>
<comment type="catalytic activity">
    <reaction evidence="1">
        <text>a 1,2-diacyl-sn-glycero-3-phosphocholine + H2O = a 1,2-diacyl-sn-glycero-3-phosphate + choline + H(+)</text>
        <dbReference type="Rhea" id="RHEA:14445"/>
        <dbReference type="ChEBI" id="CHEBI:15354"/>
        <dbReference type="ChEBI" id="CHEBI:15377"/>
        <dbReference type="ChEBI" id="CHEBI:15378"/>
        <dbReference type="ChEBI" id="CHEBI:57643"/>
        <dbReference type="ChEBI" id="CHEBI:58608"/>
        <dbReference type="EC" id="3.1.4.4"/>
    </reaction>
</comment>
<dbReference type="Proteomes" id="UP000189681">
    <property type="component" value="Unassembled WGS sequence"/>
</dbReference>
<comment type="similarity">
    <text evidence="2">Belongs to the phospholipase D family.</text>
</comment>
<evidence type="ECO:0000259" key="7">
    <source>
        <dbReference type="Pfam" id="PF13091"/>
    </source>
</evidence>
<proteinExistence type="inferred from homology"/>
<evidence type="ECO:0000256" key="4">
    <source>
        <dbReference type="ARBA" id="ARBA00022801"/>
    </source>
</evidence>
<evidence type="ECO:0000313" key="9">
    <source>
        <dbReference type="Proteomes" id="UP000189681"/>
    </source>
</evidence>
<accession>A0A1V4AS45</accession>
<dbReference type="Gene3D" id="3.30.870.10">
    <property type="entry name" value="Endonuclease Chain A"/>
    <property type="match status" value="1"/>
</dbReference>
<evidence type="ECO:0000256" key="5">
    <source>
        <dbReference type="ARBA" id="ARBA00022963"/>
    </source>
</evidence>
<dbReference type="Pfam" id="PF13091">
    <property type="entry name" value="PLDc_2"/>
    <property type="match status" value="1"/>
</dbReference>
<evidence type="ECO:0000256" key="1">
    <source>
        <dbReference type="ARBA" id="ARBA00000798"/>
    </source>
</evidence>
<organism evidence="8 9">
    <name type="scientific">Candidatus Brocadia carolinensis</name>
    <dbReference type="NCBI Taxonomy" id="1004156"/>
    <lineage>
        <taxon>Bacteria</taxon>
        <taxon>Pseudomonadati</taxon>
        <taxon>Planctomycetota</taxon>
        <taxon>Candidatus Brocadiia</taxon>
        <taxon>Candidatus Brocadiales</taxon>
        <taxon>Candidatus Brocadiaceae</taxon>
        <taxon>Candidatus Brocadia</taxon>
    </lineage>
</organism>
<evidence type="ECO:0000256" key="3">
    <source>
        <dbReference type="ARBA" id="ARBA00012027"/>
    </source>
</evidence>
<sequence>MNFKKGYWAVIILPWISLLSMHESAFSSDVYFASREIKGQILSTIEGCRYSIDIAVSDITAHDFLSALVKAQKRGVHVRIIVSKKHALTKGPLAGLDKDEKFAIKVLPQKERMQNNFAIFDAQLLAMGSYPWRKNIGKEKRYDMIFTDETKLVVKYQKEFEQLFHEGGATGRREHAVVEGKERGKPADTAISEVVPKELEPERQVVASNYGIVITETSQGFIDMSFEEFDKVFGMTSDLSDEQKESLWNRCEGKRIKWKGEVTYIGWGLVTGWMMSIKYGDTSVEIKLNSAHKQHFSHAKLGNTVTYTGKLASRVTRVFPYKLEDGDVLEIVNTLPKPVHSSNLTEDPYVVPVSQGPKKIFLIDSFEDLDSIFGKESKVSEAQKKIAWEKYKGKYVSWTGQIVYKNVNVAAGLRMGVMQKEKGDVEVKISLAKKDKVLKFHDGETILYTGKLVERRGNNTPYVLEDGDIITLKAANTGLGGL</sequence>
<dbReference type="SUPFAM" id="SSF56024">
    <property type="entry name" value="Phospholipase D/nuclease"/>
    <property type="match status" value="1"/>
</dbReference>
<dbReference type="InterPro" id="IPR025202">
    <property type="entry name" value="PLD-like_dom"/>
</dbReference>
<keyword evidence="5" id="KW-0442">Lipid degradation</keyword>
<dbReference type="PANTHER" id="PTHR43856">
    <property type="entry name" value="CARDIOLIPIN HYDROLASE"/>
    <property type="match status" value="1"/>
</dbReference>
<keyword evidence="4" id="KW-0378">Hydrolase</keyword>
<gene>
    <name evidence="8" type="ORF">AYP45_11620</name>
</gene>
<dbReference type="EC" id="3.1.4.4" evidence="3"/>
<comment type="caution">
    <text evidence="8">The sequence shown here is derived from an EMBL/GenBank/DDBJ whole genome shotgun (WGS) entry which is preliminary data.</text>
</comment>
<evidence type="ECO:0000256" key="6">
    <source>
        <dbReference type="ARBA" id="ARBA00023098"/>
    </source>
</evidence>
<dbReference type="GO" id="GO:0004630">
    <property type="term" value="F:phospholipase D activity"/>
    <property type="evidence" value="ECO:0007669"/>
    <property type="project" value="UniProtKB-EC"/>
</dbReference>
<feature type="domain" description="Phospholipase D-like" evidence="7">
    <location>
        <begin position="41"/>
        <end position="163"/>
    </location>
</feature>
<evidence type="ECO:0000313" key="8">
    <source>
        <dbReference type="EMBL" id="OOP55927.1"/>
    </source>
</evidence>
<dbReference type="GO" id="GO:0016891">
    <property type="term" value="F:RNA endonuclease activity producing 5'-phosphomonoesters, hydrolytic mechanism"/>
    <property type="evidence" value="ECO:0007669"/>
    <property type="project" value="TreeGrafter"/>
</dbReference>
<name>A0A1V4AS45_9BACT</name>
<dbReference type="InterPro" id="IPR051406">
    <property type="entry name" value="PLD_domain"/>
</dbReference>